<name>A0A1I3FU00_9PLAN</name>
<dbReference type="AlphaFoldDB" id="A0A1I3FU00"/>
<keyword evidence="2" id="KW-1185">Reference proteome</keyword>
<dbReference type="NCBIfam" id="NF038001">
    <property type="entry name" value="HYExAFE"/>
    <property type="match status" value="1"/>
</dbReference>
<gene>
    <name evidence="1" type="ORF">SAMN05421753_10630</name>
</gene>
<organism evidence="1 2">
    <name type="scientific">Planctomicrobium piriforme</name>
    <dbReference type="NCBI Taxonomy" id="1576369"/>
    <lineage>
        <taxon>Bacteria</taxon>
        <taxon>Pseudomonadati</taxon>
        <taxon>Planctomycetota</taxon>
        <taxon>Planctomycetia</taxon>
        <taxon>Planctomycetales</taxon>
        <taxon>Planctomycetaceae</taxon>
        <taxon>Planctomicrobium</taxon>
    </lineage>
</organism>
<dbReference type="OrthoDB" id="272676at2"/>
<dbReference type="RefSeq" id="WP_092049369.1">
    <property type="nucleotide sequence ID" value="NZ_FOQD01000006.1"/>
</dbReference>
<sequence>MAKRCNHYDVAFEELLRLLRRPYVSVNENRRALFRDASLKSMDFIVYSRQSPNLLVDVKGRRLAPRSQAWDSWTMEDDISSLMQWENVFGNGFRAMLVFAYDVTAPRAPEQHSLTWELLGRRYAFYGVWARDYAEVMQSHSPSWHTVNLPSPEFRKLRQPLLDVL</sequence>
<evidence type="ECO:0000313" key="2">
    <source>
        <dbReference type="Proteomes" id="UP000199518"/>
    </source>
</evidence>
<dbReference type="InterPro" id="IPR049797">
    <property type="entry name" value="HYExAFE"/>
</dbReference>
<accession>A0A1I3FU00</accession>
<evidence type="ECO:0000313" key="1">
    <source>
        <dbReference type="EMBL" id="SFI14720.1"/>
    </source>
</evidence>
<proteinExistence type="predicted"/>
<dbReference type="Proteomes" id="UP000199518">
    <property type="component" value="Unassembled WGS sequence"/>
</dbReference>
<protein>
    <submittedName>
        <fullName evidence="1">Uncharacterized protein</fullName>
    </submittedName>
</protein>
<reference evidence="2" key="1">
    <citation type="submission" date="2016-10" db="EMBL/GenBank/DDBJ databases">
        <authorList>
            <person name="Varghese N."/>
            <person name="Submissions S."/>
        </authorList>
    </citation>
    <scope>NUCLEOTIDE SEQUENCE [LARGE SCALE GENOMIC DNA]</scope>
    <source>
        <strain evidence="2">DSM 26348</strain>
    </source>
</reference>
<dbReference type="EMBL" id="FOQD01000006">
    <property type="protein sequence ID" value="SFI14720.1"/>
    <property type="molecule type" value="Genomic_DNA"/>
</dbReference>